<sequence>MATNESWVPTINCCALFYPPPLIASITSLEVVRSAHSIPSHASYPRSTSSVHEADDANHHNRD</sequence>
<evidence type="ECO:0000313" key="3">
    <source>
        <dbReference type="Proteomes" id="UP000807306"/>
    </source>
</evidence>
<dbReference type="Proteomes" id="UP000807306">
    <property type="component" value="Unassembled WGS sequence"/>
</dbReference>
<evidence type="ECO:0000256" key="1">
    <source>
        <dbReference type="SAM" id="MobiDB-lite"/>
    </source>
</evidence>
<protein>
    <submittedName>
        <fullName evidence="2">Uncharacterized protein</fullName>
    </submittedName>
</protein>
<organism evidence="2 3">
    <name type="scientific">Crepidotus variabilis</name>
    <dbReference type="NCBI Taxonomy" id="179855"/>
    <lineage>
        <taxon>Eukaryota</taxon>
        <taxon>Fungi</taxon>
        <taxon>Dikarya</taxon>
        <taxon>Basidiomycota</taxon>
        <taxon>Agaricomycotina</taxon>
        <taxon>Agaricomycetes</taxon>
        <taxon>Agaricomycetidae</taxon>
        <taxon>Agaricales</taxon>
        <taxon>Agaricineae</taxon>
        <taxon>Crepidotaceae</taxon>
        <taxon>Crepidotus</taxon>
    </lineage>
</organism>
<dbReference type="EMBL" id="MU157829">
    <property type="protein sequence ID" value="KAF9533244.1"/>
    <property type="molecule type" value="Genomic_DNA"/>
</dbReference>
<reference evidence="2" key="1">
    <citation type="submission" date="2020-11" db="EMBL/GenBank/DDBJ databases">
        <authorList>
            <consortium name="DOE Joint Genome Institute"/>
            <person name="Ahrendt S."/>
            <person name="Riley R."/>
            <person name="Andreopoulos W."/>
            <person name="Labutti K."/>
            <person name="Pangilinan J."/>
            <person name="Ruiz-Duenas F.J."/>
            <person name="Barrasa J.M."/>
            <person name="Sanchez-Garcia M."/>
            <person name="Camarero S."/>
            <person name="Miyauchi S."/>
            <person name="Serrano A."/>
            <person name="Linde D."/>
            <person name="Babiker R."/>
            <person name="Drula E."/>
            <person name="Ayuso-Fernandez I."/>
            <person name="Pacheco R."/>
            <person name="Padilla G."/>
            <person name="Ferreira P."/>
            <person name="Barriuso J."/>
            <person name="Kellner H."/>
            <person name="Castanera R."/>
            <person name="Alfaro M."/>
            <person name="Ramirez L."/>
            <person name="Pisabarro A.G."/>
            <person name="Kuo A."/>
            <person name="Tritt A."/>
            <person name="Lipzen A."/>
            <person name="He G."/>
            <person name="Yan M."/>
            <person name="Ng V."/>
            <person name="Cullen D."/>
            <person name="Martin F."/>
            <person name="Rosso M.-N."/>
            <person name="Henrissat B."/>
            <person name="Hibbett D."/>
            <person name="Martinez A.T."/>
            <person name="Grigoriev I.V."/>
        </authorList>
    </citation>
    <scope>NUCLEOTIDE SEQUENCE</scope>
    <source>
        <strain evidence="2">CBS 506.95</strain>
    </source>
</reference>
<comment type="caution">
    <text evidence="2">The sequence shown here is derived from an EMBL/GenBank/DDBJ whole genome shotgun (WGS) entry which is preliminary data.</text>
</comment>
<feature type="compositionally biased region" description="Basic and acidic residues" evidence="1">
    <location>
        <begin position="52"/>
        <end position="63"/>
    </location>
</feature>
<feature type="region of interest" description="Disordered" evidence="1">
    <location>
        <begin position="39"/>
        <end position="63"/>
    </location>
</feature>
<proteinExistence type="predicted"/>
<evidence type="ECO:0000313" key="2">
    <source>
        <dbReference type="EMBL" id="KAF9533244.1"/>
    </source>
</evidence>
<keyword evidence="3" id="KW-1185">Reference proteome</keyword>
<dbReference type="AlphaFoldDB" id="A0A9P6ERA6"/>
<name>A0A9P6ERA6_9AGAR</name>
<accession>A0A9P6ERA6</accession>
<gene>
    <name evidence="2" type="ORF">CPB83DRAFT_846117</name>
</gene>